<dbReference type="Proteomes" id="UP001433268">
    <property type="component" value="Unassembled WGS sequence"/>
</dbReference>
<proteinExistence type="predicted"/>
<organism evidence="3 4">
    <name type="scientific">Apiospora hydei</name>
    <dbReference type="NCBI Taxonomy" id="1337664"/>
    <lineage>
        <taxon>Eukaryota</taxon>
        <taxon>Fungi</taxon>
        <taxon>Dikarya</taxon>
        <taxon>Ascomycota</taxon>
        <taxon>Pezizomycotina</taxon>
        <taxon>Sordariomycetes</taxon>
        <taxon>Xylariomycetidae</taxon>
        <taxon>Amphisphaeriales</taxon>
        <taxon>Apiosporaceae</taxon>
        <taxon>Apiospora</taxon>
    </lineage>
</organism>
<reference evidence="3 4" key="1">
    <citation type="submission" date="2023-01" db="EMBL/GenBank/DDBJ databases">
        <title>Analysis of 21 Apiospora genomes using comparative genomics revels a genus with tremendous synthesis potential of carbohydrate active enzymes and secondary metabolites.</title>
        <authorList>
            <person name="Sorensen T."/>
        </authorList>
    </citation>
    <scope>NUCLEOTIDE SEQUENCE [LARGE SCALE GENOMIC DNA]</scope>
    <source>
        <strain evidence="3 4">CBS 114990</strain>
    </source>
</reference>
<protein>
    <recommendedName>
        <fullName evidence="2">Clr5 domain-containing protein</fullName>
    </recommendedName>
</protein>
<feature type="compositionally biased region" description="Polar residues" evidence="1">
    <location>
        <begin position="16"/>
        <end position="30"/>
    </location>
</feature>
<feature type="region of interest" description="Disordered" evidence="1">
    <location>
        <begin position="16"/>
        <end position="39"/>
    </location>
</feature>
<dbReference type="Pfam" id="PF14420">
    <property type="entry name" value="Clr5"/>
    <property type="match status" value="1"/>
</dbReference>
<gene>
    <name evidence="3" type="ORF">PG997_014538</name>
</gene>
<accession>A0ABR1UU39</accession>
<evidence type="ECO:0000256" key="1">
    <source>
        <dbReference type="SAM" id="MobiDB-lite"/>
    </source>
</evidence>
<keyword evidence="4" id="KW-1185">Reference proteome</keyword>
<dbReference type="InterPro" id="IPR025676">
    <property type="entry name" value="Clr5_dom"/>
</dbReference>
<dbReference type="PANTHER" id="PTHR38788">
    <property type="entry name" value="CLR5 DOMAIN-CONTAINING PROTEIN"/>
    <property type="match status" value="1"/>
</dbReference>
<name>A0ABR1UU39_9PEZI</name>
<sequence length="993" mass="111518">MDNNSALVRKTLGSAVKQQTNGVATGNNSPGAKPQAHKWQQPWARPFDWALRRDIITQLYITDDLPLKEVEEIMREEFQFHATPKMYKDNFRKWGLQKNRSSEFIESFLLRTRQASATGKKESKEWKGAPFDHNLDRRMKRYLRSGSNPNAYFLAMTSLPNDSEANINPWGLSHQATTNQTLNWVTILGMALSSLRQGRVVMGFALLNHCFEKLADMLEPSIWLIFTTFYAISSLSKRDPILGNMFLRHLENLMRIRKHAFHDLLAVLGQCGADGVSSMFPTVIGDYLMDTLSREFPEEGSVTRIMRDLIQGNALPFHVYSMPAPHATVQKARNIIANKNGAIPIQSLERSGHGQHTFVLRLPESPTRYYDTGNEANIRCALPSPPLTDPGSDDIYAETCDLNLAQSETAIEQILRESPVEMYSGELSVTAQLADLAMCFDATADVSEVEEVTEAYRGLRRLFENLSLHSEDTVKYEEELCIATVEERQQTDDVHHLHQDKHISDVEVDITNFLLLLPDEIRHDLRLEKVLGSCCWTIPVVIPIKTYYPLNAGLIPPPDPHPHHISSVKELCHNTVEQILDTFEEATGFYLLINGMLQIIVPDEFDIYSALNYYPGRFGGLQVSFIAQTQTSTAGEASKYRKTSSTEWSHIFTQTYNTTESSTAATPSGSGFGNLVSNSLRPIADQGLSIGSSVRAQVNNGKSKNRPQAKLGLMTKAQNRVYLTLPTHLVTEALIDSKLDWEWPQSGFEEVRLVAGNNNAELGKVVRTFDTDARVFPDGFEHDVSIVDVSDLPATVTGGMKPHVPLEWFSDQEWASLQFNTRSVFLLDDKDRTAKSIGIRPHQFQVGPKSPSYPGPGANQQQTVGQGIFVNRQKSKRWSVREALGRGKNRQDTESELAECKRLVARSILYRVAHDYEAPGGQSGTPVCLLDESEPGMHKGKVVGFTSYMQMVQDVQHYHVEGDQLTKMLQDGRVAFYGAFKVPKEMREEHVIV</sequence>
<dbReference type="GeneID" id="92051912"/>
<dbReference type="EMBL" id="JAQQWN010000010">
    <property type="protein sequence ID" value="KAK8062441.1"/>
    <property type="molecule type" value="Genomic_DNA"/>
</dbReference>
<feature type="domain" description="Clr5" evidence="2">
    <location>
        <begin position="48"/>
        <end position="98"/>
    </location>
</feature>
<evidence type="ECO:0000313" key="4">
    <source>
        <dbReference type="Proteomes" id="UP001433268"/>
    </source>
</evidence>
<dbReference type="PANTHER" id="PTHR38788:SF3">
    <property type="entry name" value="CLR5 DOMAIN-CONTAINING PROTEIN"/>
    <property type="match status" value="1"/>
</dbReference>
<dbReference type="RefSeq" id="XP_066661040.1">
    <property type="nucleotide sequence ID" value="XM_066818852.1"/>
</dbReference>
<evidence type="ECO:0000259" key="2">
    <source>
        <dbReference type="Pfam" id="PF14420"/>
    </source>
</evidence>
<evidence type="ECO:0000313" key="3">
    <source>
        <dbReference type="EMBL" id="KAK8062441.1"/>
    </source>
</evidence>
<comment type="caution">
    <text evidence="3">The sequence shown here is derived from an EMBL/GenBank/DDBJ whole genome shotgun (WGS) entry which is preliminary data.</text>
</comment>